<proteinExistence type="predicted"/>
<dbReference type="GO" id="GO:0006086">
    <property type="term" value="P:pyruvate decarboxylation to acetyl-CoA"/>
    <property type="evidence" value="ECO:0007669"/>
    <property type="project" value="TreeGrafter"/>
</dbReference>
<dbReference type="EMBL" id="JACLAX010000001">
    <property type="protein sequence ID" value="MBC2667692.1"/>
    <property type="molecule type" value="Genomic_DNA"/>
</dbReference>
<evidence type="ECO:0000313" key="7">
    <source>
        <dbReference type="EMBL" id="MBC2667692.1"/>
    </source>
</evidence>
<dbReference type="Pfam" id="PF00676">
    <property type="entry name" value="E1_dh"/>
    <property type="match status" value="1"/>
</dbReference>
<reference evidence="7 8" key="1">
    <citation type="submission" date="2020-08" db="EMBL/GenBank/DDBJ databases">
        <title>The genome sequence of type strain Novosphingobium piscinae KCTC 42194.</title>
        <authorList>
            <person name="Liu Y."/>
        </authorList>
    </citation>
    <scope>NUCLEOTIDE SEQUENCE [LARGE SCALE GENOMIC DNA]</scope>
    <source>
        <strain evidence="7 8">KCTC 42194</strain>
    </source>
</reference>
<dbReference type="PANTHER" id="PTHR11516:SF60">
    <property type="entry name" value="PYRUVATE DEHYDROGENASE E1 COMPONENT SUBUNIT ALPHA"/>
    <property type="match status" value="1"/>
</dbReference>
<dbReference type="InterPro" id="IPR029061">
    <property type="entry name" value="THDP-binding"/>
</dbReference>
<feature type="domain" description="Dehydrogenase E1 component" evidence="6">
    <location>
        <begin position="21"/>
        <end position="315"/>
    </location>
</feature>
<dbReference type="AlphaFoldDB" id="A0A7X1KNJ1"/>
<dbReference type="CDD" id="cd02000">
    <property type="entry name" value="TPP_E1_PDC_ADC_BCADC"/>
    <property type="match status" value="1"/>
</dbReference>
<dbReference type="RefSeq" id="WP_185677572.1">
    <property type="nucleotide sequence ID" value="NZ_JACLAX010000001.1"/>
</dbReference>
<evidence type="ECO:0000256" key="4">
    <source>
        <dbReference type="ARBA" id="ARBA00025211"/>
    </source>
</evidence>
<gene>
    <name evidence="7" type="ORF">H7F53_00865</name>
</gene>
<evidence type="ECO:0000259" key="6">
    <source>
        <dbReference type="Pfam" id="PF00676"/>
    </source>
</evidence>
<dbReference type="InterPro" id="IPR050642">
    <property type="entry name" value="PDH_E1_Alpha_Subunit"/>
</dbReference>
<protein>
    <submittedName>
        <fullName evidence="7">Thiamine pyrophosphate-dependent dehydrogenase E1 component subunit alpha</fullName>
    </submittedName>
</protein>
<name>A0A7X1KNJ1_9SPHN</name>
<dbReference type="PANTHER" id="PTHR11516">
    <property type="entry name" value="PYRUVATE DEHYDROGENASE E1 COMPONENT, ALPHA SUBUNIT BACTERIAL AND ORGANELLAR"/>
    <property type="match status" value="1"/>
</dbReference>
<keyword evidence="2" id="KW-0560">Oxidoreductase</keyword>
<dbReference type="InterPro" id="IPR001017">
    <property type="entry name" value="DH_E1"/>
</dbReference>
<dbReference type="Gene3D" id="3.40.50.970">
    <property type="match status" value="1"/>
</dbReference>
<dbReference type="SUPFAM" id="SSF52518">
    <property type="entry name" value="Thiamin diphosphate-binding fold (THDP-binding)"/>
    <property type="match status" value="1"/>
</dbReference>
<evidence type="ECO:0000256" key="3">
    <source>
        <dbReference type="ARBA" id="ARBA00023052"/>
    </source>
</evidence>
<comment type="function">
    <text evidence="4">The pyruvate dehydrogenase complex catalyzes the overall conversion of pyruvate to acetyl-CoA and CO(2). It contains multiple copies of three enzymatic components: pyruvate dehydrogenase (E1), dihydrolipoamide acetyltransferase (E2) and lipoamide dehydrogenase (E3).</text>
</comment>
<evidence type="ECO:0000313" key="8">
    <source>
        <dbReference type="Proteomes" id="UP000551327"/>
    </source>
</evidence>
<evidence type="ECO:0000256" key="1">
    <source>
        <dbReference type="ARBA" id="ARBA00001964"/>
    </source>
</evidence>
<comment type="catalytic activity">
    <reaction evidence="5">
        <text>N(6)-[(R)-lipoyl]-L-lysyl-[protein] + pyruvate + H(+) = N(6)-[(R)-S(8)-acetyldihydrolipoyl]-L-lysyl-[protein] + CO2</text>
        <dbReference type="Rhea" id="RHEA:19189"/>
        <dbReference type="Rhea" id="RHEA-COMP:10474"/>
        <dbReference type="Rhea" id="RHEA-COMP:10478"/>
        <dbReference type="ChEBI" id="CHEBI:15361"/>
        <dbReference type="ChEBI" id="CHEBI:15378"/>
        <dbReference type="ChEBI" id="CHEBI:16526"/>
        <dbReference type="ChEBI" id="CHEBI:83099"/>
        <dbReference type="ChEBI" id="CHEBI:83111"/>
        <dbReference type="EC" id="1.2.4.1"/>
    </reaction>
</comment>
<keyword evidence="3" id="KW-0786">Thiamine pyrophosphate</keyword>
<evidence type="ECO:0000256" key="2">
    <source>
        <dbReference type="ARBA" id="ARBA00023002"/>
    </source>
</evidence>
<comment type="caution">
    <text evidence="7">The sequence shown here is derived from an EMBL/GenBank/DDBJ whole genome shotgun (WGS) entry which is preliminary data.</text>
</comment>
<dbReference type="Proteomes" id="UP000551327">
    <property type="component" value="Unassembled WGS sequence"/>
</dbReference>
<evidence type="ECO:0000256" key="5">
    <source>
        <dbReference type="ARBA" id="ARBA00051231"/>
    </source>
</evidence>
<accession>A0A7X1KNJ1</accession>
<sequence>MAELSNAARPDGPALVDIYRRMLRVERNDDAIRAALRRGRLQMPYYSARGQEVIPATISHLLTQEDQICTIYRGIQDMVAKDMPLKPLWAEIAGRVDGTCKGKGGPMHLTYPDMGIMVTTGIVGSSMPIANGLAWAAQLDGSKRVVVAYFGDGASNIGAFHESLNMASVWKLPVLFVCANNGFAEHTRYEDATSVDFIARRAAGYGMPGFTVDGNDADDMYAHVTAAIDRARSGEGPTLLECKTFRFLGHVLGDDDFYMDKEAKAAAMAADPLPALRARLIAEGHASEADLAALQAAIEAEVADAQEFGMNSPVPSLDELRRDVFAEEMPA</sequence>
<dbReference type="GO" id="GO:0004739">
    <property type="term" value="F:pyruvate dehydrogenase (acetyl-transferring) activity"/>
    <property type="evidence" value="ECO:0007669"/>
    <property type="project" value="UniProtKB-EC"/>
</dbReference>
<keyword evidence="8" id="KW-1185">Reference proteome</keyword>
<comment type="cofactor">
    <cofactor evidence="1">
        <name>thiamine diphosphate</name>
        <dbReference type="ChEBI" id="CHEBI:58937"/>
    </cofactor>
</comment>
<organism evidence="7 8">
    <name type="scientific">Novosphingobium piscinae</name>
    <dbReference type="NCBI Taxonomy" id="1507448"/>
    <lineage>
        <taxon>Bacteria</taxon>
        <taxon>Pseudomonadati</taxon>
        <taxon>Pseudomonadota</taxon>
        <taxon>Alphaproteobacteria</taxon>
        <taxon>Sphingomonadales</taxon>
        <taxon>Sphingomonadaceae</taxon>
        <taxon>Novosphingobium</taxon>
    </lineage>
</organism>